<dbReference type="SUPFAM" id="SSF54928">
    <property type="entry name" value="RNA-binding domain, RBD"/>
    <property type="match status" value="1"/>
</dbReference>
<gene>
    <name evidence="4" type="ORF">HKI87_03g25020</name>
</gene>
<dbReference type="EMBL" id="CP151503">
    <property type="protein sequence ID" value="WZN60968.1"/>
    <property type="molecule type" value="Genomic_DNA"/>
</dbReference>
<evidence type="ECO:0000313" key="5">
    <source>
        <dbReference type="Proteomes" id="UP001472866"/>
    </source>
</evidence>
<dbReference type="Pfam" id="PF00076">
    <property type="entry name" value="RRM_1"/>
    <property type="match status" value="1"/>
</dbReference>
<dbReference type="InterPro" id="IPR035979">
    <property type="entry name" value="RBD_domain_sf"/>
</dbReference>
<dbReference type="PANTHER" id="PTHR32343:SF10">
    <property type="entry name" value="RNA-BINDING REGION RNP-1 DOMAIN-CONTAINING PROTEIN"/>
    <property type="match status" value="1"/>
</dbReference>
<accession>A0AAX4P4F5</accession>
<feature type="domain" description="RRM" evidence="3">
    <location>
        <begin position="57"/>
        <end position="127"/>
    </location>
</feature>
<keyword evidence="1" id="KW-0694">RNA-binding</keyword>
<dbReference type="GO" id="GO:0003723">
    <property type="term" value="F:RNA binding"/>
    <property type="evidence" value="ECO:0007669"/>
    <property type="project" value="UniProtKB-UniRule"/>
</dbReference>
<proteinExistence type="predicted"/>
<organism evidence="4 5">
    <name type="scientific">Chloropicon roscoffensis</name>
    <dbReference type="NCBI Taxonomy" id="1461544"/>
    <lineage>
        <taxon>Eukaryota</taxon>
        <taxon>Viridiplantae</taxon>
        <taxon>Chlorophyta</taxon>
        <taxon>Chloropicophyceae</taxon>
        <taxon>Chloropicales</taxon>
        <taxon>Chloropicaceae</taxon>
        <taxon>Chloropicon</taxon>
    </lineage>
</organism>
<dbReference type="InterPro" id="IPR012677">
    <property type="entry name" value="Nucleotide-bd_a/b_plait_sf"/>
</dbReference>
<dbReference type="AlphaFoldDB" id="A0AAX4P4F5"/>
<dbReference type="Proteomes" id="UP001472866">
    <property type="component" value="Chromosome 03"/>
</dbReference>
<sequence length="281" mass="29997">MSEGQSSSGGTVYPKVEMETPAVSEPGESFKAGEARDGDGQGEPSAAAAEAGQQVRYGVLVADLDPKATEQVLREFFQFSGKITGIELFMQPEGGHAARIYFEKEEEAETAVLLTGAIIMDRHVVISSLFDGSPPPVMGKKAVDVMSSMLAHGFVLGKSTLDRLSDFDKKVGLSEKVKANVAKAKTKLAEFDAKYQVGAKAKGLFNSFQEKMQQADGKFKISERFNTTSKKVSDNQSVQKVKSSFKFGFSTISTNVSKVSNATSTKIKGALGSKDPAPATT</sequence>
<evidence type="ECO:0000256" key="2">
    <source>
        <dbReference type="SAM" id="MobiDB-lite"/>
    </source>
</evidence>
<feature type="compositionally biased region" description="Polar residues" evidence="2">
    <location>
        <begin position="1"/>
        <end position="10"/>
    </location>
</feature>
<dbReference type="SMART" id="SM00360">
    <property type="entry name" value="RRM"/>
    <property type="match status" value="1"/>
</dbReference>
<name>A0AAX4P4F5_9CHLO</name>
<reference evidence="4 5" key="1">
    <citation type="submission" date="2024-03" db="EMBL/GenBank/DDBJ databases">
        <title>Complete genome sequence of the green alga Chloropicon roscoffensis RCC1871.</title>
        <authorList>
            <person name="Lemieux C."/>
            <person name="Pombert J.-F."/>
            <person name="Otis C."/>
            <person name="Turmel M."/>
        </authorList>
    </citation>
    <scope>NUCLEOTIDE SEQUENCE [LARGE SCALE GENOMIC DNA]</scope>
    <source>
        <strain evidence="4 5">RCC1871</strain>
    </source>
</reference>
<protein>
    <submittedName>
        <fullName evidence="4">Binding partner of ACD11</fullName>
    </submittedName>
</protein>
<dbReference type="InterPro" id="IPR000504">
    <property type="entry name" value="RRM_dom"/>
</dbReference>
<evidence type="ECO:0000256" key="1">
    <source>
        <dbReference type="PROSITE-ProRule" id="PRU00176"/>
    </source>
</evidence>
<dbReference type="PANTHER" id="PTHR32343">
    <property type="entry name" value="SERINE/ARGININE-RICH SPLICING FACTOR"/>
    <property type="match status" value="1"/>
</dbReference>
<evidence type="ECO:0000259" key="3">
    <source>
        <dbReference type="PROSITE" id="PS50102"/>
    </source>
</evidence>
<dbReference type="PROSITE" id="PS50102">
    <property type="entry name" value="RRM"/>
    <property type="match status" value="1"/>
</dbReference>
<keyword evidence="5" id="KW-1185">Reference proteome</keyword>
<evidence type="ECO:0000313" key="4">
    <source>
        <dbReference type="EMBL" id="WZN60968.1"/>
    </source>
</evidence>
<dbReference type="Gene3D" id="3.30.70.330">
    <property type="match status" value="1"/>
</dbReference>
<feature type="region of interest" description="Disordered" evidence="2">
    <location>
        <begin position="1"/>
        <end position="45"/>
    </location>
</feature>